<gene>
    <name evidence="11" type="ORF">SARC_07323</name>
</gene>
<feature type="transmembrane region" description="Helical" evidence="9">
    <location>
        <begin position="53"/>
        <end position="73"/>
    </location>
</feature>
<dbReference type="STRING" id="667725.A0A0L0FTY9"/>
<evidence type="ECO:0000313" key="12">
    <source>
        <dbReference type="Proteomes" id="UP000054560"/>
    </source>
</evidence>
<evidence type="ECO:0000256" key="2">
    <source>
        <dbReference type="ARBA" id="ARBA00008066"/>
    </source>
</evidence>
<evidence type="ECO:0000256" key="9">
    <source>
        <dbReference type="SAM" id="Phobius"/>
    </source>
</evidence>
<keyword evidence="8 9" id="KW-0472">Membrane</keyword>
<evidence type="ECO:0000256" key="7">
    <source>
        <dbReference type="ARBA" id="ARBA00022989"/>
    </source>
</evidence>
<evidence type="ECO:0000256" key="1">
    <source>
        <dbReference type="ARBA" id="ARBA00004128"/>
    </source>
</evidence>
<feature type="domain" description="Amino acid transporter transmembrane" evidence="10">
    <location>
        <begin position="54"/>
        <end position="218"/>
    </location>
</feature>
<dbReference type="GO" id="GO:0015194">
    <property type="term" value="F:L-serine transmembrane transporter activity"/>
    <property type="evidence" value="ECO:0007669"/>
    <property type="project" value="TreeGrafter"/>
</dbReference>
<keyword evidence="3" id="KW-0813">Transport</keyword>
<dbReference type="GeneID" id="25907827"/>
<keyword evidence="12" id="KW-1185">Reference proteome</keyword>
<dbReference type="GO" id="GO:0005313">
    <property type="term" value="F:L-glutamate transmembrane transporter activity"/>
    <property type="evidence" value="ECO:0007669"/>
    <property type="project" value="TreeGrafter"/>
</dbReference>
<dbReference type="GO" id="GO:0005774">
    <property type="term" value="C:vacuolar membrane"/>
    <property type="evidence" value="ECO:0007669"/>
    <property type="project" value="UniProtKB-SubCell"/>
</dbReference>
<dbReference type="GO" id="GO:0005302">
    <property type="term" value="F:L-tyrosine transmembrane transporter activity"/>
    <property type="evidence" value="ECO:0007669"/>
    <property type="project" value="TreeGrafter"/>
</dbReference>
<evidence type="ECO:0000256" key="4">
    <source>
        <dbReference type="ARBA" id="ARBA00022554"/>
    </source>
</evidence>
<keyword evidence="6" id="KW-0029">Amino-acid transport</keyword>
<dbReference type="GO" id="GO:0005290">
    <property type="term" value="F:L-histidine transmembrane transporter activity"/>
    <property type="evidence" value="ECO:0007669"/>
    <property type="project" value="TreeGrafter"/>
</dbReference>
<dbReference type="Pfam" id="PF01490">
    <property type="entry name" value="Aa_trans"/>
    <property type="match status" value="1"/>
</dbReference>
<name>A0A0L0FTY9_9EUKA</name>
<dbReference type="InterPro" id="IPR013057">
    <property type="entry name" value="AA_transpt_TM"/>
</dbReference>
<protein>
    <recommendedName>
        <fullName evidence="10">Amino acid transporter transmembrane domain-containing protein</fullName>
    </recommendedName>
</protein>
<evidence type="ECO:0000256" key="5">
    <source>
        <dbReference type="ARBA" id="ARBA00022692"/>
    </source>
</evidence>
<dbReference type="Proteomes" id="UP000054560">
    <property type="component" value="Unassembled WGS sequence"/>
</dbReference>
<dbReference type="AlphaFoldDB" id="A0A0L0FTY9"/>
<dbReference type="PANTHER" id="PTHR22950:SF678">
    <property type="entry name" value="VACUOLAR AMINO ACID TRANSPORTER 5-RELATED"/>
    <property type="match status" value="1"/>
</dbReference>
<feature type="transmembrane region" description="Helical" evidence="9">
    <location>
        <begin position="124"/>
        <end position="153"/>
    </location>
</feature>
<comment type="subcellular location">
    <subcellularLocation>
        <location evidence="1">Vacuole membrane</location>
        <topology evidence="1">Multi-pass membrane protein</topology>
    </subcellularLocation>
</comment>
<dbReference type="PANTHER" id="PTHR22950">
    <property type="entry name" value="AMINO ACID TRANSPORTER"/>
    <property type="match status" value="1"/>
</dbReference>
<organism evidence="11 12">
    <name type="scientific">Sphaeroforma arctica JP610</name>
    <dbReference type="NCBI Taxonomy" id="667725"/>
    <lineage>
        <taxon>Eukaryota</taxon>
        <taxon>Ichthyosporea</taxon>
        <taxon>Ichthyophonida</taxon>
        <taxon>Sphaeroforma</taxon>
    </lineage>
</organism>
<evidence type="ECO:0000256" key="6">
    <source>
        <dbReference type="ARBA" id="ARBA00022970"/>
    </source>
</evidence>
<dbReference type="GO" id="GO:0015189">
    <property type="term" value="F:L-lysine transmembrane transporter activity"/>
    <property type="evidence" value="ECO:0007669"/>
    <property type="project" value="TreeGrafter"/>
</dbReference>
<comment type="similarity">
    <text evidence="2">Belongs to the amino acid/polyamine transporter 2 family.</text>
</comment>
<reference evidence="11 12" key="1">
    <citation type="submission" date="2011-02" db="EMBL/GenBank/DDBJ databases">
        <title>The Genome Sequence of Sphaeroforma arctica JP610.</title>
        <authorList>
            <consortium name="The Broad Institute Genome Sequencing Platform"/>
            <person name="Russ C."/>
            <person name="Cuomo C."/>
            <person name="Young S.K."/>
            <person name="Zeng Q."/>
            <person name="Gargeya S."/>
            <person name="Alvarado L."/>
            <person name="Berlin A."/>
            <person name="Chapman S.B."/>
            <person name="Chen Z."/>
            <person name="Freedman E."/>
            <person name="Gellesch M."/>
            <person name="Goldberg J."/>
            <person name="Griggs A."/>
            <person name="Gujja S."/>
            <person name="Heilman E."/>
            <person name="Heiman D."/>
            <person name="Howarth C."/>
            <person name="Mehta T."/>
            <person name="Neiman D."/>
            <person name="Pearson M."/>
            <person name="Roberts A."/>
            <person name="Saif S."/>
            <person name="Shea T."/>
            <person name="Shenoy N."/>
            <person name="Sisk P."/>
            <person name="Stolte C."/>
            <person name="Sykes S."/>
            <person name="White J."/>
            <person name="Yandava C."/>
            <person name="Burger G."/>
            <person name="Gray M.W."/>
            <person name="Holland P.W.H."/>
            <person name="King N."/>
            <person name="Lang F.B.F."/>
            <person name="Roger A.J."/>
            <person name="Ruiz-Trillo I."/>
            <person name="Haas B."/>
            <person name="Nusbaum C."/>
            <person name="Birren B."/>
        </authorList>
    </citation>
    <scope>NUCLEOTIDE SEQUENCE [LARGE SCALE GENOMIC DNA]</scope>
    <source>
        <strain evidence="11 12">JP610</strain>
    </source>
</reference>
<evidence type="ECO:0000313" key="11">
    <source>
        <dbReference type="EMBL" id="KNC80310.1"/>
    </source>
</evidence>
<keyword evidence="4" id="KW-0926">Vacuole</keyword>
<evidence type="ECO:0000256" key="3">
    <source>
        <dbReference type="ARBA" id="ARBA00022448"/>
    </source>
</evidence>
<dbReference type="EMBL" id="KQ242169">
    <property type="protein sequence ID" value="KNC80310.1"/>
    <property type="molecule type" value="Genomic_DNA"/>
</dbReference>
<feature type="transmembrane region" description="Helical" evidence="9">
    <location>
        <begin position="199"/>
        <end position="224"/>
    </location>
</feature>
<sequence>MTTGINVVNTDDSKSVSSKSTECQLLDSDYDSKGSQVHTDNNNHDETIKYTGLLGTVMNLTVSIIGGAIYALPYSAAQVGWSIAIGLMVFGAVLTWFGIHLLGSIANIIGNRQTTFGLALEMSYPCLTIIVDLVVVFLGWCVAVVYLTVASTVMPNVMADFMDVETQSPSTPIFVEAWFWLAIFWVGLALPLSMTRTLFFVAPAALAAVICVGYTAFISFGYLVGIFDPCAGVSASCQGEVDVAV</sequence>
<keyword evidence="7 9" id="KW-1133">Transmembrane helix</keyword>
<feature type="transmembrane region" description="Helical" evidence="9">
    <location>
        <begin position="79"/>
        <end position="103"/>
    </location>
</feature>
<feature type="transmembrane region" description="Helical" evidence="9">
    <location>
        <begin position="173"/>
        <end position="192"/>
    </location>
</feature>
<accession>A0A0L0FTY9</accession>
<evidence type="ECO:0000259" key="10">
    <source>
        <dbReference type="Pfam" id="PF01490"/>
    </source>
</evidence>
<proteinExistence type="inferred from homology"/>
<dbReference type="GO" id="GO:0061459">
    <property type="term" value="F:L-arginine transmembrane transporter activity"/>
    <property type="evidence" value="ECO:0007669"/>
    <property type="project" value="TreeGrafter"/>
</dbReference>
<evidence type="ECO:0000256" key="8">
    <source>
        <dbReference type="ARBA" id="ARBA00023136"/>
    </source>
</evidence>
<dbReference type="RefSeq" id="XP_014154212.1">
    <property type="nucleotide sequence ID" value="XM_014298737.1"/>
</dbReference>
<keyword evidence="5 9" id="KW-0812">Transmembrane</keyword>